<evidence type="ECO:0008006" key="4">
    <source>
        <dbReference type="Google" id="ProtNLM"/>
    </source>
</evidence>
<keyword evidence="1" id="KW-1133">Transmembrane helix</keyword>
<reference evidence="2 3" key="1">
    <citation type="submission" date="2019-07" db="EMBL/GenBank/DDBJ databases">
        <authorList>
            <person name="Jastrzebski P J."/>
            <person name="Paukszto L."/>
            <person name="Jastrzebski P J."/>
        </authorList>
    </citation>
    <scope>NUCLEOTIDE SEQUENCE [LARGE SCALE GENOMIC DNA]</scope>
    <source>
        <strain evidence="2 3">WMS-il1</strain>
    </source>
</reference>
<feature type="transmembrane region" description="Helical" evidence="1">
    <location>
        <begin position="125"/>
        <end position="146"/>
    </location>
</feature>
<dbReference type="PANTHER" id="PTHR12242">
    <property type="entry name" value="OS02G0130600 PROTEIN-RELATED"/>
    <property type="match status" value="1"/>
</dbReference>
<sequence length="309" mass="35378">MMQNNAFCTLFGRSIKREFNFKAFGFELPDPYELSLPQWVWMDGGFYISFRFVVATVLITWLACEIPFELRQLGPDKPILLSFTYATEWAFILYTFTAIAFAAFCIYYRLNKDRASKEDMIGNKVLWFFFNLAANTILTTSGVYWIGFWDRDYAYFFKLTSKLKHSIPAVLVIVDMFINNVPIRLVHGVYPLILGILYGLFTYIYWISGSAGFTGNGIIYPILNWNKPGYALGACVLVLLFSIIIQGLLYMLYFMRNYVSYLAGGRGVTTFCNFCPESTDEGQLINREISDPETSSALAPTPKSYNSLE</sequence>
<keyword evidence="1" id="KW-0812">Transmembrane</keyword>
<feature type="transmembrane region" description="Helical" evidence="1">
    <location>
        <begin position="44"/>
        <end position="63"/>
    </location>
</feature>
<feature type="transmembrane region" description="Helical" evidence="1">
    <location>
        <begin position="83"/>
        <end position="104"/>
    </location>
</feature>
<organism evidence="2 3">
    <name type="scientific">Hymenolepis diminuta</name>
    <name type="common">Rat tapeworm</name>
    <dbReference type="NCBI Taxonomy" id="6216"/>
    <lineage>
        <taxon>Eukaryota</taxon>
        <taxon>Metazoa</taxon>
        <taxon>Spiralia</taxon>
        <taxon>Lophotrochozoa</taxon>
        <taxon>Platyhelminthes</taxon>
        <taxon>Cestoda</taxon>
        <taxon>Eucestoda</taxon>
        <taxon>Cyclophyllidea</taxon>
        <taxon>Hymenolepididae</taxon>
        <taxon>Hymenolepis</taxon>
    </lineage>
</organism>
<name>A0A564Z9Z4_HYMDI</name>
<dbReference type="InterPro" id="IPR049352">
    <property type="entry name" value="Rost"/>
</dbReference>
<accession>A0A564Z9Z4</accession>
<dbReference type="AlphaFoldDB" id="A0A564Z9Z4"/>
<feature type="transmembrane region" description="Helical" evidence="1">
    <location>
        <begin position="228"/>
        <end position="253"/>
    </location>
</feature>
<feature type="transmembrane region" description="Helical" evidence="1">
    <location>
        <begin position="189"/>
        <end position="208"/>
    </location>
</feature>
<keyword evidence="1" id="KW-0472">Membrane</keyword>
<keyword evidence="3" id="KW-1185">Reference proteome</keyword>
<protein>
    <recommendedName>
        <fullName evidence="4">Protein rolling stone</fullName>
    </recommendedName>
</protein>
<gene>
    <name evidence="2" type="ORF">WMSIL1_LOCUS13911</name>
</gene>
<evidence type="ECO:0000313" key="2">
    <source>
        <dbReference type="EMBL" id="VUZ56222.1"/>
    </source>
</evidence>
<dbReference type="PANTHER" id="PTHR12242:SF1">
    <property type="entry name" value="MYND-TYPE DOMAIN-CONTAINING PROTEIN"/>
    <property type="match status" value="1"/>
</dbReference>
<dbReference type="Pfam" id="PF21534">
    <property type="entry name" value="Rost"/>
    <property type="match status" value="1"/>
</dbReference>
<evidence type="ECO:0000256" key="1">
    <source>
        <dbReference type="SAM" id="Phobius"/>
    </source>
</evidence>
<dbReference type="Proteomes" id="UP000321570">
    <property type="component" value="Unassembled WGS sequence"/>
</dbReference>
<evidence type="ECO:0000313" key="3">
    <source>
        <dbReference type="Proteomes" id="UP000321570"/>
    </source>
</evidence>
<dbReference type="EMBL" id="CABIJS010000700">
    <property type="protein sequence ID" value="VUZ56222.1"/>
    <property type="molecule type" value="Genomic_DNA"/>
</dbReference>
<proteinExistence type="predicted"/>
<dbReference type="GO" id="GO:0016020">
    <property type="term" value="C:membrane"/>
    <property type="evidence" value="ECO:0007669"/>
    <property type="project" value="TreeGrafter"/>
</dbReference>